<keyword evidence="1" id="KW-0812">Transmembrane</keyword>
<dbReference type="Proteomes" id="UP001458880">
    <property type="component" value="Unassembled WGS sequence"/>
</dbReference>
<name>A0AAW1HYR9_POPJA</name>
<reference evidence="2" key="1">
    <citation type="submission" date="2023-05" db="EMBL/GenBank/DDBJ databases">
        <authorList>
            <person name="Nardi F."/>
            <person name="Carapelli A."/>
            <person name="Cucini C."/>
        </authorList>
    </citation>
    <scope>NUCLEOTIDE SEQUENCE</scope>
    <source>
        <strain evidence="2">DMR45628</strain>
        <tissue evidence="2">Testes</tissue>
    </source>
</reference>
<proteinExistence type="predicted"/>
<comment type="caution">
    <text evidence="2">The sequence shown here is derived from an EMBL/GenBank/DDBJ whole genome shotgun (WGS) entry which is preliminary data.</text>
</comment>
<dbReference type="AlphaFoldDB" id="A0AAW1HYR9"/>
<evidence type="ECO:0000313" key="2">
    <source>
        <dbReference type="EMBL" id="KAK9681397.1"/>
    </source>
</evidence>
<evidence type="ECO:0000313" key="3">
    <source>
        <dbReference type="EMBL" id="KAK9685133.1"/>
    </source>
</evidence>
<evidence type="ECO:0000256" key="1">
    <source>
        <dbReference type="SAM" id="Phobius"/>
    </source>
</evidence>
<keyword evidence="1" id="KW-1133">Transmembrane helix</keyword>
<accession>A0AAW1HYR9</accession>
<dbReference type="EMBL" id="JASPKY010000804">
    <property type="protein sequence ID" value="KAK9685133.1"/>
    <property type="molecule type" value="Genomic_DNA"/>
</dbReference>
<sequence>MQDNIYFPVYNMDHQPTKAIKAEEVGYIAGWRAILLIQFQPQFEFVIYTSILLSYVTVMIDFAHAIVLNGLRTDFHIKEGESQNLCTFLISSIFWI</sequence>
<reference evidence="2 4" key="2">
    <citation type="journal article" date="2024" name="BMC Genomics">
        <title>De novo assembly and annotation of Popillia japonica's genome with initial clues to its potential as an invasive pest.</title>
        <authorList>
            <person name="Cucini C."/>
            <person name="Boschi S."/>
            <person name="Funari R."/>
            <person name="Cardaioli E."/>
            <person name="Iannotti N."/>
            <person name="Marturano G."/>
            <person name="Paoli F."/>
            <person name="Bruttini M."/>
            <person name="Carapelli A."/>
            <person name="Frati F."/>
            <person name="Nardi F."/>
        </authorList>
    </citation>
    <scope>NUCLEOTIDE SEQUENCE [LARGE SCALE GENOMIC DNA]</scope>
    <source>
        <strain evidence="2">DMR45628</strain>
    </source>
</reference>
<gene>
    <name evidence="3" type="ORF">QE152_g38277</name>
    <name evidence="2" type="ORF">QE152_g38341</name>
</gene>
<feature type="transmembrane region" description="Helical" evidence="1">
    <location>
        <begin position="45"/>
        <end position="68"/>
    </location>
</feature>
<evidence type="ECO:0000313" key="4">
    <source>
        <dbReference type="Proteomes" id="UP001458880"/>
    </source>
</evidence>
<keyword evidence="1" id="KW-0472">Membrane</keyword>
<keyword evidence="4" id="KW-1185">Reference proteome</keyword>
<organism evidence="2 4">
    <name type="scientific">Popillia japonica</name>
    <name type="common">Japanese beetle</name>
    <dbReference type="NCBI Taxonomy" id="7064"/>
    <lineage>
        <taxon>Eukaryota</taxon>
        <taxon>Metazoa</taxon>
        <taxon>Ecdysozoa</taxon>
        <taxon>Arthropoda</taxon>
        <taxon>Hexapoda</taxon>
        <taxon>Insecta</taxon>
        <taxon>Pterygota</taxon>
        <taxon>Neoptera</taxon>
        <taxon>Endopterygota</taxon>
        <taxon>Coleoptera</taxon>
        <taxon>Polyphaga</taxon>
        <taxon>Scarabaeiformia</taxon>
        <taxon>Scarabaeidae</taxon>
        <taxon>Rutelinae</taxon>
        <taxon>Popillia</taxon>
    </lineage>
</organism>
<dbReference type="EMBL" id="JASPKY010000816">
    <property type="protein sequence ID" value="KAK9681397.1"/>
    <property type="molecule type" value="Genomic_DNA"/>
</dbReference>
<protein>
    <submittedName>
        <fullName evidence="2">Uncharacterized protein</fullName>
    </submittedName>
</protein>